<evidence type="ECO:0000259" key="1">
    <source>
        <dbReference type="PROSITE" id="PS50181"/>
    </source>
</evidence>
<dbReference type="EMBL" id="JAVHNR010000005">
    <property type="protein sequence ID" value="KAK6342355.1"/>
    <property type="molecule type" value="Genomic_DNA"/>
</dbReference>
<gene>
    <name evidence="2" type="ORF">TWF718_007755</name>
</gene>
<dbReference type="SUPFAM" id="SSF81383">
    <property type="entry name" value="F-box domain"/>
    <property type="match status" value="1"/>
</dbReference>
<accession>A0AAN8RH44</accession>
<comment type="caution">
    <text evidence="2">The sequence shown here is derived from an EMBL/GenBank/DDBJ whole genome shotgun (WGS) entry which is preliminary data.</text>
</comment>
<dbReference type="Proteomes" id="UP001313282">
    <property type="component" value="Unassembled WGS sequence"/>
</dbReference>
<dbReference type="InterPro" id="IPR001810">
    <property type="entry name" value="F-box_dom"/>
</dbReference>
<dbReference type="Gene3D" id="1.20.1280.50">
    <property type="match status" value="1"/>
</dbReference>
<evidence type="ECO:0000313" key="3">
    <source>
        <dbReference type="Proteomes" id="UP001313282"/>
    </source>
</evidence>
<evidence type="ECO:0000313" key="2">
    <source>
        <dbReference type="EMBL" id="KAK6342355.1"/>
    </source>
</evidence>
<dbReference type="SMART" id="SM00256">
    <property type="entry name" value="FBOX"/>
    <property type="match status" value="1"/>
</dbReference>
<keyword evidence="3" id="KW-1185">Reference proteome</keyword>
<feature type="domain" description="F-box" evidence="1">
    <location>
        <begin position="1"/>
        <end position="45"/>
    </location>
</feature>
<dbReference type="CDD" id="cd09917">
    <property type="entry name" value="F-box_SF"/>
    <property type="match status" value="1"/>
</dbReference>
<name>A0AAN8RH44_9PEZI</name>
<dbReference type="PROSITE" id="PS50181">
    <property type="entry name" value="FBOX"/>
    <property type="match status" value="1"/>
</dbReference>
<proteinExistence type="predicted"/>
<dbReference type="AlphaFoldDB" id="A0AAN8RH44"/>
<dbReference type="Pfam" id="PF12937">
    <property type="entry name" value="F-box-like"/>
    <property type="match status" value="1"/>
</dbReference>
<reference evidence="2 3" key="1">
    <citation type="submission" date="2019-10" db="EMBL/GenBank/DDBJ databases">
        <authorList>
            <person name="Palmer J.M."/>
        </authorList>
    </citation>
    <scope>NUCLEOTIDE SEQUENCE [LARGE SCALE GENOMIC DNA]</scope>
    <source>
        <strain evidence="2 3">TWF718</strain>
    </source>
</reference>
<dbReference type="InterPro" id="IPR036047">
    <property type="entry name" value="F-box-like_dom_sf"/>
</dbReference>
<organism evidence="2 3">
    <name type="scientific">Orbilia javanica</name>
    <dbReference type="NCBI Taxonomy" id="47235"/>
    <lineage>
        <taxon>Eukaryota</taxon>
        <taxon>Fungi</taxon>
        <taxon>Dikarya</taxon>
        <taxon>Ascomycota</taxon>
        <taxon>Pezizomycotina</taxon>
        <taxon>Orbiliomycetes</taxon>
        <taxon>Orbiliales</taxon>
        <taxon>Orbiliaceae</taxon>
        <taxon>Orbilia</taxon>
    </lineage>
</organism>
<protein>
    <recommendedName>
        <fullName evidence="1">F-box domain-containing protein</fullName>
    </recommendedName>
</protein>
<sequence>MPANLPIELQLQILEYADFTQLPILAQVCHAWHAYVTTSVFFPHRYTYYVLSEPEKPAHPNPHERRFLRPFFHKLLCYLTHFIRFEEEGQLVGCHVEFEQYDDYGRMDWSSLLRNVPVTSLDFRPYGNDITILPTFQTPPTDLKRLARCIPSEPEYLDIGHPSVLWKGYLEIVEVEGQEGEKGGEEEKGKTIHELFRIITERANRRYLPSPLNGSDPTMVVKTVPELDEYPQFSFPPALRLATMSGDMDFFGGGGRVSRIVKIVV</sequence>